<dbReference type="EMBL" id="AJWZ01010582">
    <property type="protein sequence ID" value="EKC48033.1"/>
    <property type="molecule type" value="Genomic_DNA"/>
</dbReference>
<accession>K1RRJ0</accession>
<keyword evidence="1" id="KW-0808">Transferase</keyword>
<reference evidence="1" key="1">
    <citation type="journal article" date="2013" name="Environ. Microbiol.">
        <title>Microbiota from the distal guts of lean and obese adolescents exhibit partial functional redundancy besides clear differences in community structure.</title>
        <authorList>
            <person name="Ferrer M."/>
            <person name="Ruiz A."/>
            <person name="Lanza F."/>
            <person name="Haange S.B."/>
            <person name="Oberbach A."/>
            <person name="Till H."/>
            <person name="Bargiela R."/>
            <person name="Campoy C."/>
            <person name="Segura M.T."/>
            <person name="Richter M."/>
            <person name="von Bergen M."/>
            <person name="Seifert J."/>
            <person name="Suarez A."/>
        </authorList>
    </citation>
    <scope>NUCLEOTIDE SEQUENCE</scope>
</reference>
<dbReference type="InterPro" id="IPR019646">
    <property type="entry name" value="Aminoglyc_AdlTrfase"/>
</dbReference>
<dbReference type="AlphaFoldDB" id="K1RRJ0"/>
<dbReference type="Gene3D" id="3.30.460.40">
    <property type="match status" value="1"/>
</dbReference>
<proteinExistence type="predicted"/>
<organism evidence="1">
    <name type="scientific">human gut metagenome</name>
    <dbReference type="NCBI Taxonomy" id="408170"/>
    <lineage>
        <taxon>unclassified sequences</taxon>
        <taxon>metagenomes</taxon>
        <taxon>organismal metagenomes</taxon>
    </lineage>
</organism>
<name>K1RRJ0_9ZZZZ</name>
<dbReference type="GO" id="GO:0016740">
    <property type="term" value="F:transferase activity"/>
    <property type="evidence" value="ECO:0007669"/>
    <property type="project" value="UniProtKB-KW"/>
</dbReference>
<protein>
    <submittedName>
        <fullName evidence="1">Aminoglycoside nucleotidyltransferase</fullName>
    </submittedName>
</protein>
<sequence length="131" mass="15352">RESRIHNDIDLFVELKHYHDYIYVIKQHGFEEVNTDYTTDGHTVWKDDKQRIIDLHCFEFTDDGIVYEGDIFPSKTFSGIGKVGDITVSCIEPLSQVMLHLGYEHDKNDVHDVMLLCETFQIAIPDEYKEK</sequence>
<comment type="caution">
    <text evidence="1">The sequence shown here is derived from an EMBL/GenBank/DDBJ whole genome shotgun (WGS) entry which is preliminary data.</text>
</comment>
<feature type="non-terminal residue" evidence="1">
    <location>
        <position position="1"/>
    </location>
</feature>
<dbReference type="Pfam" id="PF10706">
    <property type="entry name" value="Aminoglyc_resit"/>
    <property type="match status" value="1"/>
</dbReference>
<gene>
    <name evidence="1" type="ORF">OBE_15396</name>
</gene>
<evidence type="ECO:0000313" key="1">
    <source>
        <dbReference type="EMBL" id="EKC48033.1"/>
    </source>
</evidence>